<dbReference type="Proteomes" id="UP000799118">
    <property type="component" value="Unassembled WGS sequence"/>
</dbReference>
<evidence type="ECO:0000313" key="2">
    <source>
        <dbReference type="Proteomes" id="UP000799118"/>
    </source>
</evidence>
<name>A0A6A4H5Q1_9AGAR</name>
<organism evidence="1 2">
    <name type="scientific">Gymnopus androsaceus JB14</name>
    <dbReference type="NCBI Taxonomy" id="1447944"/>
    <lineage>
        <taxon>Eukaryota</taxon>
        <taxon>Fungi</taxon>
        <taxon>Dikarya</taxon>
        <taxon>Basidiomycota</taxon>
        <taxon>Agaricomycotina</taxon>
        <taxon>Agaricomycetes</taxon>
        <taxon>Agaricomycetidae</taxon>
        <taxon>Agaricales</taxon>
        <taxon>Marasmiineae</taxon>
        <taxon>Omphalotaceae</taxon>
        <taxon>Gymnopus</taxon>
    </lineage>
</organism>
<proteinExistence type="predicted"/>
<protein>
    <recommendedName>
        <fullName evidence="3">F-box domain-containing protein</fullName>
    </recommendedName>
</protein>
<reference evidence="1" key="1">
    <citation type="journal article" date="2019" name="Environ. Microbiol.">
        <title>Fungal ecological strategies reflected in gene transcription - a case study of two litter decomposers.</title>
        <authorList>
            <person name="Barbi F."/>
            <person name="Kohler A."/>
            <person name="Barry K."/>
            <person name="Baskaran P."/>
            <person name="Daum C."/>
            <person name="Fauchery L."/>
            <person name="Ihrmark K."/>
            <person name="Kuo A."/>
            <person name="LaButti K."/>
            <person name="Lipzen A."/>
            <person name="Morin E."/>
            <person name="Grigoriev I.V."/>
            <person name="Henrissat B."/>
            <person name="Lindahl B."/>
            <person name="Martin F."/>
        </authorList>
    </citation>
    <scope>NUCLEOTIDE SEQUENCE</scope>
    <source>
        <strain evidence="1">JB14</strain>
    </source>
</reference>
<dbReference type="AlphaFoldDB" id="A0A6A4H5Q1"/>
<keyword evidence="2" id="KW-1185">Reference proteome</keyword>
<dbReference type="SUPFAM" id="SSF81383">
    <property type="entry name" value="F-box domain"/>
    <property type="match status" value="1"/>
</dbReference>
<gene>
    <name evidence="1" type="ORF">BT96DRAFT_999835</name>
</gene>
<sequence>MPLPDQFATELLLESLSYLDMASLSACSKVCQFWSGPAKSLILREVNLADPIQRSHIQYRPQYRSFIRSIISPVNVSVQIHQFLIPDSPPRLLQIRRIALYDSPIGITSTMPTFLLTFRATLQSFILHDHIDITAEGFVNLLHALGQCIQLNHLTLPCPRWTAQAPSLSISAVNGAQRPRISSLHIISTSSRYYGRWGNMLEPGASNWQWLSPSVCPFNLDSVTELALGSPAAAELLLPIICVDYGTSMLSFLELRLSSLVWNTFLGVYLRLPQFILPTIRAPGLRRIVIEWKSPFSPQQLYFQAAFQKFNHQVSTLAPNQAFPPLLSEIWLESKESYANHPIEWAEWYWKVFPLLRRRGVAFSFKVAAPVHIPS</sequence>
<dbReference type="OrthoDB" id="2825114at2759"/>
<accession>A0A6A4H5Q1</accession>
<dbReference type="InterPro" id="IPR036047">
    <property type="entry name" value="F-box-like_dom_sf"/>
</dbReference>
<evidence type="ECO:0000313" key="1">
    <source>
        <dbReference type="EMBL" id="KAE9393040.1"/>
    </source>
</evidence>
<evidence type="ECO:0008006" key="3">
    <source>
        <dbReference type="Google" id="ProtNLM"/>
    </source>
</evidence>
<dbReference type="EMBL" id="ML769582">
    <property type="protein sequence ID" value="KAE9393040.1"/>
    <property type="molecule type" value="Genomic_DNA"/>
</dbReference>